<accession>X6MRG4</accession>
<feature type="region of interest" description="Disordered" evidence="1">
    <location>
        <begin position="381"/>
        <end position="403"/>
    </location>
</feature>
<evidence type="ECO:0000313" key="2">
    <source>
        <dbReference type="EMBL" id="ETO16374.1"/>
    </source>
</evidence>
<feature type="compositionally biased region" description="Acidic residues" evidence="1">
    <location>
        <begin position="294"/>
        <end position="313"/>
    </location>
</feature>
<comment type="caution">
    <text evidence="2">The sequence shown here is derived from an EMBL/GenBank/DDBJ whole genome shotgun (WGS) entry which is preliminary data.</text>
</comment>
<dbReference type="AlphaFoldDB" id="X6MRG4"/>
<feature type="compositionally biased region" description="Low complexity" evidence="1">
    <location>
        <begin position="384"/>
        <end position="403"/>
    </location>
</feature>
<feature type="region of interest" description="Disordered" evidence="1">
    <location>
        <begin position="489"/>
        <end position="537"/>
    </location>
</feature>
<feature type="compositionally biased region" description="Basic and acidic residues" evidence="1">
    <location>
        <begin position="62"/>
        <end position="77"/>
    </location>
</feature>
<sequence length="568" mass="64317">MNALASNAVDAGAIAMQPFDRMASTSLIDCDVSDVPNIPSITRPIEYDNERYHPTSTMMDTTSKDNKEEKTEKKFDESATITATATTNDNDANNTMTTTYASGDGNRIVDANETKDLSVYANAKTKKERKDSLSFSSEHSDDNFFSGVVTGPPPPPRKVMSLELKAELGNVLDKMMRDPRCYYMSHHCLSIKAASEEYQTPGMFAEDVRQVYRNILSFDWTGAERFKIPIKAAVALEEFEVNYLYAIREDDDRIEEKRQLLDQLKQQKELPAAPRLANYNSAAVRTENSKSKTEEEEEEEEEGEGDEKEEEEDSEKKTNDEEELMHQYHQMKHLTGLGGAAIGQIARQASIESHSDSFAENEKMAPDLLAKTTEVDLHIDKTNEQNNSNNNNNNNERNGNGQIENIANDKGDITVTKAHSTDHHILINGHSLQLWGVSNEAETRSFRRKNQSKHVRFPTADVAMRALQLQSILRFQMHQLQMQQDNVTLQSPTSYPSPDTLSTNLFNDNGNDNNHNDNNDNANGMKDSNQSKVNPREKKRIIFSPFASRLRGTSHIELLKEDERRRRR</sequence>
<evidence type="ECO:0000256" key="1">
    <source>
        <dbReference type="SAM" id="MobiDB-lite"/>
    </source>
</evidence>
<evidence type="ECO:0000313" key="3">
    <source>
        <dbReference type="Proteomes" id="UP000023152"/>
    </source>
</evidence>
<protein>
    <submittedName>
        <fullName evidence="2">Uncharacterized protein</fullName>
    </submittedName>
</protein>
<feature type="region of interest" description="Disordered" evidence="1">
    <location>
        <begin position="271"/>
        <end position="320"/>
    </location>
</feature>
<dbReference type="Proteomes" id="UP000023152">
    <property type="component" value="Unassembled WGS sequence"/>
</dbReference>
<dbReference type="PANTHER" id="PTHR20916">
    <property type="entry name" value="CYSTEINE AND GLYCINE-RICH PROTEIN 2 BINDING PROTEIN"/>
    <property type="match status" value="1"/>
</dbReference>
<dbReference type="OrthoDB" id="332390at2759"/>
<organism evidence="2 3">
    <name type="scientific">Reticulomyxa filosa</name>
    <dbReference type="NCBI Taxonomy" id="46433"/>
    <lineage>
        <taxon>Eukaryota</taxon>
        <taxon>Sar</taxon>
        <taxon>Rhizaria</taxon>
        <taxon>Retaria</taxon>
        <taxon>Foraminifera</taxon>
        <taxon>Monothalamids</taxon>
        <taxon>Reticulomyxidae</taxon>
        <taxon>Reticulomyxa</taxon>
    </lineage>
</organism>
<reference evidence="2 3" key="1">
    <citation type="journal article" date="2013" name="Curr. Biol.">
        <title>The Genome of the Foraminiferan Reticulomyxa filosa.</title>
        <authorList>
            <person name="Glockner G."/>
            <person name="Hulsmann N."/>
            <person name="Schleicher M."/>
            <person name="Noegel A.A."/>
            <person name="Eichinger L."/>
            <person name="Gallinger C."/>
            <person name="Pawlowski J."/>
            <person name="Sierra R."/>
            <person name="Euteneuer U."/>
            <person name="Pillet L."/>
            <person name="Moustafa A."/>
            <person name="Platzer M."/>
            <person name="Groth M."/>
            <person name="Szafranski K."/>
            <person name="Schliwa M."/>
        </authorList>
    </citation>
    <scope>NUCLEOTIDE SEQUENCE [LARGE SCALE GENOMIC DNA]</scope>
</reference>
<dbReference type="EMBL" id="ASPP01018324">
    <property type="protein sequence ID" value="ETO16374.1"/>
    <property type="molecule type" value="Genomic_DNA"/>
</dbReference>
<proteinExistence type="predicted"/>
<name>X6MRG4_RETFI</name>
<dbReference type="PANTHER" id="PTHR20916:SF18">
    <property type="entry name" value="IPT_TIG DOMAIN-CONTAINING PROTEIN"/>
    <property type="match status" value="1"/>
</dbReference>
<feature type="compositionally biased region" description="Polar residues" evidence="1">
    <location>
        <begin position="489"/>
        <end position="503"/>
    </location>
</feature>
<gene>
    <name evidence="2" type="ORF">RFI_20978</name>
</gene>
<feature type="compositionally biased region" description="Low complexity" evidence="1">
    <location>
        <begin position="504"/>
        <end position="513"/>
    </location>
</feature>
<feature type="region of interest" description="Disordered" evidence="1">
    <location>
        <begin position="53"/>
        <end position="78"/>
    </location>
</feature>
<keyword evidence="3" id="KW-1185">Reference proteome</keyword>